<organism evidence="4">
    <name type="scientific">bioreactor metagenome</name>
    <dbReference type="NCBI Taxonomy" id="1076179"/>
    <lineage>
        <taxon>unclassified sequences</taxon>
        <taxon>metagenomes</taxon>
        <taxon>ecological metagenomes</taxon>
    </lineage>
</organism>
<dbReference type="InterPro" id="IPR011055">
    <property type="entry name" value="Dup_hybrid_motif"/>
</dbReference>
<accession>A0A644VI08</accession>
<keyword evidence="1" id="KW-0732">Signal</keyword>
<dbReference type="CDD" id="cd12797">
    <property type="entry name" value="M23_peptidase"/>
    <property type="match status" value="1"/>
</dbReference>
<proteinExistence type="predicted"/>
<protein>
    <recommendedName>
        <fullName evidence="3">M23ase beta-sheet core domain-containing protein</fullName>
    </recommendedName>
</protein>
<feature type="transmembrane region" description="Helical" evidence="2">
    <location>
        <begin position="42"/>
        <end position="63"/>
    </location>
</feature>
<comment type="caution">
    <text evidence="4">The sequence shown here is derived from an EMBL/GenBank/DDBJ whole genome shotgun (WGS) entry which is preliminary data.</text>
</comment>
<dbReference type="Pfam" id="PF01551">
    <property type="entry name" value="Peptidase_M23"/>
    <property type="match status" value="1"/>
</dbReference>
<sequence length="288" mass="33319">MKVKKNKWRNFLRKIRFQYRVSVLNENTLEESWHVRLSRFSVFLYASFFILITFFILASIIIYTPLKYYLPGYGSPDDRLEIIGKSMQVDSLLSQMEMQSTYLEVVKGIISGDIEHDSVQMNDTIPLKERAEIMMEKSKAEKEFVERYEAEEKYNLASLAYKEVEKVLVFFKPVKGVISSSFNAQDKIYGISIVTAPREAVVSVLAGTVVYTSYSFTYGWVMHIQHEDNYISIYKHNTQLLKKPGDMVKAGEVIAFTGDETETKSGNHFSFELWKQGKPVNPEEVIIF</sequence>
<dbReference type="PANTHER" id="PTHR21666">
    <property type="entry name" value="PEPTIDASE-RELATED"/>
    <property type="match status" value="1"/>
</dbReference>
<name>A0A644VI08_9ZZZZ</name>
<dbReference type="SUPFAM" id="SSF51261">
    <property type="entry name" value="Duplicated hybrid motif"/>
    <property type="match status" value="1"/>
</dbReference>
<gene>
    <name evidence="4" type="ORF">SDC9_37078</name>
</gene>
<keyword evidence="2" id="KW-0812">Transmembrane</keyword>
<dbReference type="Gene3D" id="2.70.70.10">
    <property type="entry name" value="Glucose Permease (Domain IIA)"/>
    <property type="match status" value="1"/>
</dbReference>
<evidence type="ECO:0000256" key="1">
    <source>
        <dbReference type="ARBA" id="ARBA00022729"/>
    </source>
</evidence>
<dbReference type="InterPro" id="IPR016047">
    <property type="entry name" value="M23ase_b-sheet_dom"/>
</dbReference>
<evidence type="ECO:0000313" key="4">
    <source>
        <dbReference type="EMBL" id="MPL91019.1"/>
    </source>
</evidence>
<dbReference type="EMBL" id="VSSQ01000318">
    <property type="protein sequence ID" value="MPL91019.1"/>
    <property type="molecule type" value="Genomic_DNA"/>
</dbReference>
<keyword evidence="2" id="KW-0472">Membrane</keyword>
<reference evidence="4" key="1">
    <citation type="submission" date="2019-08" db="EMBL/GenBank/DDBJ databases">
        <authorList>
            <person name="Kucharzyk K."/>
            <person name="Murdoch R.W."/>
            <person name="Higgins S."/>
            <person name="Loffler F."/>
        </authorList>
    </citation>
    <scope>NUCLEOTIDE SEQUENCE</scope>
</reference>
<evidence type="ECO:0000259" key="3">
    <source>
        <dbReference type="Pfam" id="PF01551"/>
    </source>
</evidence>
<dbReference type="PANTHER" id="PTHR21666:SF289">
    <property type="entry name" value="L-ALA--D-GLU ENDOPEPTIDASE"/>
    <property type="match status" value="1"/>
</dbReference>
<dbReference type="InterPro" id="IPR050570">
    <property type="entry name" value="Cell_wall_metabolism_enzyme"/>
</dbReference>
<evidence type="ECO:0000256" key="2">
    <source>
        <dbReference type="SAM" id="Phobius"/>
    </source>
</evidence>
<keyword evidence="2" id="KW-1133">Transmembrane helix</keyword>
<dbReference type="GO" id="GO:0004222">
    <property type="term" value="F:metalloendopeptidase activity"/>
    <property type="evidence" value="ECO:0007669"/>
    <property type="project" value="TreeGrafter"/>
</dbReference>
<feature type="domain" description="M23ase beta-sheet core" evidence="3">
    <location>
        <begin position="189"/>
        <end position="282"/>
    </location>
</feature>
<dbReference type="AlphaFoldDB" id="A0A644VI08"/>